<feature type="domain" description="Ribbon-helix-helix protein CopG" evidence="1">
    <location>
        <begin position="5"/>
        <end position="41"/>
    </location>
</feature>
<proteinExistence type="predicted"/>
<sequence>MGQVKLSISLSEKEVAALDKYAHAAGLKSRSAAIQQAIRLLGDQELQLAYEAAWQEWEDSGDADAWESATVDGMADAPR</sequence>
<dbReference type="EMBL" id="FQZG01000024">
    <property type="protein sequence ID" value="SHJ04286.1"/>
    <property type="molecule type" value="Genomic_DNA"/>
</dbReference>
<dbReference type="InterPro" id="IPR013321">
    <property type="entry name" value="Arc_rbn_hlx_hlx"/>
</dbReference>
<dbReference type="Proteomes" id="UP000184512">
    <property type="component" value="Unassembled WGS sequence"/>
</dbReference>
<organism evidence="2 3">
    <name type="scientific">Tessaracoccus bendigoensis DSM 12906</name>
    <dbReference type="NCBI Taxonomy" id="1123357"/>
    <lineage>
        <taxon>Bacteria</taxon>
        <taxon>Bacillati</taxon>
        <taxon>Actinomycetota</taxon>
        <taxon>Actinomycetes</taxon>
        <taxon>Propionibacteriales</taxon>
        <taxon>Propionibacteriaceae</taxon>
        <taxon>Tessaracoccus</taxon>
    </lineage>
</organism>
<name>A0A1M6G2U6_9ACTN</name>
<evidence type="ECO:0000313" key="3">
    <source>
        <dbReference type="Proteomes" id="UP000184512"/>
    </source>
</evidence>
<dbReference type="Pfam" id="PF01402">
    <property type="entry name" value="RHH_1"/>
    <property type="match status" value="1"/>
</dbReference>
<gene>
    <name evidence="2" type="ORF">SAMN02745244_01593</name>
</gene>
<keyword evidence="3" id="KW-1185">Reference proteome</keyword>
<dbReference type="STRING" id="1123357.SAMN02745244_01593"/>
<reference evidence="2 3" key="1">
    <citation type="submission" date="2016-11" db="EMBL/GenBank/DDBJ databases">
        <authorList>
            <person name="Jaros S."/>
            <person name="Januszkiewicz K."/>
            <person name="Wedrychowicz H."/>
        </authorList>
    </citation>
    <scope>NUCLEOTIDE SEQUENCE [LARGE SCALE GENOMIC DNA]</scope>
    <source>
        <strain evidence="2 3">DSM 12906</strain>
    </source>
</reference>
<dbReference type="InterPro" id="IPR002145">
    <property type="entry name" value="CopG"/>
</dbReference>
<evidence type="ECO:0000259" key="1">
    <source>
        <dbReference type="Pfam" id="PF01402"/>
    </source>
</evidence>
<dbReference type="GO" id="GO:0006355">
    <property type="term" value="P:regulation of DNA-templated transcription"/>
    <property type="evidence" value="ECO:0007669"/>
    <property type="project" value="InterPro"/>
</dbReference>
<dbReference type="InterPro" id="IPR010985">
    <property type="entry name" value="Ribbon_hlx_hlx"/>
</dbReference>
<dbReference type="RefSeq" id="WP_073186989.1">
    <property type="nucleotide sequence ID" value="NZ_FQZG01000024.1"/>
</dbReference>
<evidence type="ECO:0000313" key="2">
    <source>
        <dbReference type="EMBL" id="SHJ04286.1"/>
    </source>
</evidence>
<dbReference type="CDD" id="cd22231">
    <property type="entry name" value="RHH_NikR_HicB-like"/>
    <property type="match status" value="1"/>
</dbReference>
<dbReference type="AlphaFoldDB" id="A0A1M6G2U6"/>
<protein>
    <submittedName>
        <fullName evidence="2">Ribbon-helix-helix protein, copG family</fullName>
    </submittedName>
</protein>
<dbReference type="Gene3D" id="1.10.1220.10">
    <property type="entry name" value="Met repressor-like"/>
    <property type="match status" value="1"/>
</dbReference>
<accession>A0A1M6G2U6</accession>
<dbReference type="SUPFAM" id="SSF47598">
    <property type="entry name" value="Ribbon-helix-helix"/>
    <property type="match status" value="1"/>
</dbReference>